<protein>
    <submittedName>
        <fullName evidence="2">Uncharacterized protein</fullName>
    </submittedName>
</protein>
<name>A0A7W6K2B5_9HYPH</name>
<organism evidence="2 3">
    <name type="scientific">Allorhizobium borbori</name>
    <dbReference type="NCBI Taxonomy" id="485907"/>
    <lineage>
        <taxon>Bacteria</taxon>
        <taxon>Pseudomonadati</taxon>
        <taxon>Pseudomonadota</taxon>
        <taxon>Alphaproteobacteria</taxon>
        <taxon>Hyphomicrobiales</taxon>
        <taxon>Rhizobiaceae</taxon>
        <taxon>Rhizobium/Agrobacterium group</taxon>
        <taxon>Allorhizobium</taxon>
    </lineage>
</organism>
<dbReference type="RefSeq" id="WP_183792908.1">
    <property type="nucleotide sequence ID" value="NZ_JACIDU010000009.1"/>
</dbReference>
<comment type="caution">
    <text evidence="2">The sequence shown here is derived from an EMBL/GenBank/DDBJ whole genome shotgun (WGS) entry which is preliminary data.</text>
</comment>
<evidence type="ECO:0000313" key="2">
    <source>
        <dbReference type="EMBL" id="MBB4103920.1"/>
    </source>
</evidence>
<proteinExistence type="predicted"/>
<evidence type="ECO:0000313" key="3">
    <source>
        <dbReference type="Proteomes" id="UP000584824"/>
    </source>
</evidence>
<dbReference type="AlphaFoldDB" id="A0A7W6K2B5"/>
<keyword evidence="1" id="KW-0732">Signal</keyword>
<gene>
    <name evidence="2" type="ORF">GGQ66_002488</name>
</gene>
<evidence type="ECO:0000256" key="1">
    <source>
        <dbReference type="SAM" id="SignalP"/>
    </source>
</evidence>
<sequence length="104" mass="11343">MPHRFRNGAFAAFVGLAASTVSAQAGEYFAQGDRGAANLPSMTRWGDTYAGAVSAVSFRHGTYFSIDRDARPDFAPQEKRRPARIIDAREARCSYEAGVCVIRP</sequence>
<keyword evidence="3" id="KW-1185">Reference proteome</keyword>
<dbReference type="Proteomes" id="UP000584824">
    <property type="component" value="Unassembled WGS sequence"/>
</dbReference>
<dbReference type="EMBL" id="JACIDU010000009">
    <property type="protein sequence ID" value="MBB4103920.1"/>
    <property type="molecule type" value="Genomic_DNA"/>
</dbReference>
<feature type="chain" id="PRO_5030987871" evidence="1">
    <location>
        <begin position="24"/>
        <end position="104"/>
    </location>
</feature>
<accession>A0A7W6K2B5</accession>
<reference evidence="2 3" key="1">
    <citation type="submission" date="2020-08" db="EMBL/GenBank/DDBJ databases">
        <title>Genomic Encyclopedia of Type Strains, Phase IV (KMG-IV): sequencing the most valuable type-strain genomes for metagenomic binning, comparative biology and taxonomic classification.</title>
        <authorList>
            <person name="Goeker M."/>
        </authorList>
    </citation>
    <scope>NUCLEOTIDE SEQUENCE [LARGE SCALE GENOMIC DNA]</scope>
    <source>
        <strain evidence="2 3">DSM 26385</strain>
    </source>
</reference>
<feature type="signal peptide" evidence="1">
    <location>
        <begin position="1"/>
        <end position="23"/>
    </location>
</feature>